<dbReference type="EMBL" id="BRZM01009518">
    <property type="protein sequence ID" value="GLD46969.1"/>
    <property type="molecule type" value="Genomic_DNA"/>
</dbReference>
<comment type="caution">
    <text evidence="2">Lacks conserved residue(s) required for the propagation of feature annotation.</text>
</comment>
<gene>
    <name evidence="4" type="ORF">AKAME5_003010200</name>
</gene>
<dbReference type="GO" id="GO:0005886">
    <property type="term" value="C:plasma membrane"/>
    <property type="evidence" value="ECO:0007669"/>
    <property type="project" value="TreeGrafter"/>
</dbReference>
<dbReference type="AlphaFoldDB" id="A0AAD3M4U2"/>
<keyword evidence="5" id="KW-1185">Reference proteome</keyword>
<reference evidence="4" key="1">
    <citation type="submission" date="2022-08" db="EMBL/GenBank/DDBJ databases">
        <title>Genome sequencing of akame (Lates japonicus).</title>
        <authorList>
            <person name="Hashiguchi Y."/>
            <person name="Takahashi H."/>
        </authorList>
    </citation>
    <scope>NUCLEOTIDE SEQUENCE</scope>
    <source>
        <strain evidence="4">Kochi</strain>
    </source>
</reference>
<dbReference type="InterPro" id="IPR027231">
    <property type="entry name" value="Semaphorin"/>
</dbReference>
<feature type="domain" description="Sema" evidence="3">
    <location>
        <begin position="1"/>
        <end position="59"/>
    </location>
</feature>
<dbReference type="GO" id="GO:0001755">
    <property type="term" value="P:neural crest cell migration"/>
    <property type="evidence" value="ECO:0007669"/>
    <property type="project" value="TreeGrafter"/>
</dbReference>
<sequence length="59" mass="6911">TDWGGQRTLQRKWTTFLKARMVCSVPEYELHLNILRSVFVLHGRDAQSSVLYGIFGLEW</sequence>
<dbReference type="SUPFAM" id="SSF101912">
    <property type="entry name" value="Sema domain"/>
    <property type="match status" value="1"/>
</dbReference>
<accession>A0AAD3M4U2</accession>
<protein>
    <submittedName>
        <fullName evidence="4">Semaphorin-4G-like protein</fullName>
    </submittedName>
</protein>
<dbReference type="InterPro" id="IPR001627">
    <property type="entry name" value="Semap_dom"/>
</dbReference>
<dbReference type="PANTHER" id="PTHR11036">
    <property type="entry name" value="SEMAPHORIN"/>
    <property type="match status" value="1"/>
</dbReference>
<organism evidence="4 5">
    <name type="scientific">Lates japonicus</name>
    <name type="common">Japanese lates</name>
    <dbReference type="NCBI Taxonomy" id="270547"/>
    <lineage>
        <taxon>Eukaryota</taxon>
        <taxon>Metazoa</taxon>
        <taxon>Chordata</taxon>
        <taxon>Craniata</taxon>
        <taxon>Vertebrata</taxon>
        <taxon>Euteleostomi</taxon>
        <taxon>Actinopterygii</taxon>
        <taxon>Neopterygii</taxon>
        <taxon>Teleostei</taxon>
        <taxon>Neoteleostei</taxon>
        <taxon>Acanthomorphata</taxon>
        <taxon>Carangaria</taxon>
        <taxon>Carangaria incertae sedis</taxon>
        <taxon>Centropomidae</taxon>
        <taxon>Lates</taxon>
    </lineage>
</organism>
<name>A0AAD3M4U2_LATJO</name>
<dbReference type="GO" id="GO:0007411">
    <property type="term" value="P:axon guidance"/>
    <property type="evidence" value="ECO:0007669"/>
    <property type="project" value="TreeGrafter"/>
</dbReference>
<dbReference type="Proteomes" id="UP001279410">
    <property type="component" value="Unassembled WGS sequence"/>
</dbReference>
<dbReference type="InterPro" id="IPR015943">
    <property type="entry name" value="WD40/YVTN_repeat-like_dom_sf"/>
</dbReference>
<keyword evidence="1" id="KW-0325">Glycoprotein</keyword>
<dbReference type="GO" id="GO:0045499">
    <property type="term" value="F:chemorepellent activity"/>
    <property type="evidence" value="ECO:0007669"/>
    <property type="project" value="TreeGrafter"/>
</dbReference>
<dbReference type="PANTHER" id="PTHR11036:SF17">
    <property type="entry name" value="SEMAPHORIN-4G"/>
    <property type="match status" value="1"/>
</dbReference>
<evidence type="ECO:0000313" key="5">
    <source>
        <dbReference type="Proteomes" id="UP001279410"/>
    </source>
</evidence>
<dbReference type="Gene3D" id="2.130.10.10">
    <property type="entry name" value="YVTN repeat-like/Quinoprotein amine dehydrogenase"/>
    <property type="match status" value="1"/>
</dbReference>
<comment type="caution">
    <text evidence="4">The sequence shown here is derived from an EMBL/GenBank/DDBJ whole genome shotgun (WGS) entry which is preliminary data.</text>
</comment>
<feature type="non-terminal residue" evidence="4">
    <location>
        <position position="1"/>
    </location>
</feature>
<evidence type="ECO:0000313" key="4">
    <source>
        <dbReference type="EMBL" id="GLD46969.1"/>
    </source>
</evidence>
<evidence type="ECO:0000256" key="1">
    <source>
        <dbReference type="ARBA" id="ARBA00023180"/>
    </source>
</evidence>
<dbReference type="GO" id="GO:0071526">
    <property type="term" value="P:semaphorin-plexin signaling pathway"/>
    <property type="evidence" value="ECO:0007669"/>
    <property type="project" value="TreeGrafter"/>
</dbReference>
<evidence type="ECO:0000256" key="2">
    <source>
        <dbReference type="PROSITE-ProRule" id="PRU00352"/>
    </source>
</evidence>
<dbReference type="PROSITE" id="PS51004">
    <property type="entry name" value="SEMA"/>
    <property type="match status" value="1"/>
</dbReference>
<dbReference type="InterPro" id="IPR036352">
    <property type="entry name" value="Semap_dom_sf"/>
</dbReference>
<evidence type="ECO:0000259" key="3">
    <source>
        <dbReference type="PROSITE" id="PS51004"/>
    </source>
</evidence>
<dbReference type="GO" id="GO:0030335">
    <property type="term" value="P:positive regulation of cell migration"/>
    <property type="evidence" value="ECO:0007669"/>
    <property type="project" value="TreeGrafter"/>
</dbReference>
<proteinExistence type="predicted"/>
<dbReference type="GO" id="GO:0030215">
    <property type="term" value="F:semaphorin receptor binding"/>
    <property type="evidence" value="ECO:0007669"/>
    <property type="project" value="InterPro"/>
</dbReference>